<evidence type="ECO:0000256" key="1">
    <source>
        <dbReference type="SAM" id="Coils"/>
    </source>
</evidence>
<feature type="coiled-coil region" evidence="1">
    <location>
        <begin position="30"/>
        <end position="120"/>
    </location>
</feature>
<comment type="caution">
    <text evidence="2">The sequence shown here is derived from an EMBL/GenBank/DDBJ whole genome shotgun (WGS) entry which is preliminary data.</text>
</comment>
<dbReference type="SUPFAM" id="SSF57997">
    <property type="entry name" value="Tropomyosin"/>
    <property type="match status" value="1"/>
</dbReference>
<sequence>MANQQPDFNALGQHLEAAAVQFRRFSNIPRVVEAQRLDRLENRLDHLENRLNSVQNERNSVQDELNDVQDELAGVQDELAGVQDELAGVQDELAGVQDELAGVQDELHSLKNQTRNLFNENEIDTTRNPINNSLNQNIAQLTSLQGQNTSFLRQTDQNRITQNAREYNSITKNLNRNGITINPRHRLLPLRNIFTGITIDNCPRTRGEIHRLSQREVDRLLTLLDLPRHGTLNQKRLVLADSFC</sequence>
<keyword evidence="1" id="KW-0175">Coiled coil</keyword>
<dbReference type="Gene3D" id="1.10.287.1490">
    <property type="match status" value="1"/>
</dbReference>
<dbReference type="Proteomes" id="UP000030151">
    <property type="component" value="Unassembled WGS sequence"/>
</dbReference>
<accession>A0A014R021</accession>
<organism evidence="2 3">
    <name type="scientific">Metarhizium robertsii</name>
    <dbReference type="NCBI Taxonomy" id="568076"/>
    <lineage>
        <taxon>Eukaryota</taxon>
        <taxon>Fungi</taxon>
        <taxon>Dikarya</taxon>
        <taxon>Ascomycota</taxon>
        <taxon>Pezizomycotina</taxon>
        <taxon>Sordariomycetes</taxon>
        <taxon>Hypocreomycetidae</taxon>
        <taxon>Hypocreales</taxon>
        <taxon>Clavicipitaceae</taxon>
        <taxon>Metarhizium</taxon>
    </lineage>
</organism>
<reference evidence="2 3" key="1">
    <citation type="submission" date="2014-02" db="EMBL/GenBank/DDBJ databases">
        <title>The genome sequence of the entomopathogenic fungus Metarhizium robertsii ARSEF 2575.</title>
        <authorList>
            <person name="Giuliano Garisto Donzelli B."/>
            <person name="Roe B.A."/>
            <person name="Macmil S.L."/>
            <person name="Krasnoff S.B."/>
            <person name="Gibson D.M."/>
        </authorList>
    </citation>
    <scope>NUCLEOTIDE SEQUENCE [LARGE SCALE GENOMIC DNA]</scope>
    <source>
        <strain evidence="2 3">ARSEF 2575</strain>
    </source>
</reference>
<dbReference type="HOGENOM" id="CLU_1205035_0_0_1"/>
<name>A0A014R021_9HYPO</name>
<gene>
    <name evidence="2" type="ORF">X797_006256</name>
</gene>
<proteinExistence type="predicted"/>
<dbReference type="AlphaFoldDB" id="A0A014R021"/>
<dbReference type="EMBL" id="JELW01000012">
    <property type="protein sequence ID" value="EXV00540.1"/>
    <property type="molecule type" value="Genomic_DNA"/>
</dbReference>
<evidence type="ECO:0000313" key="3">
    <source>
        <dbReference type="Proteomes" id="UP000030151"/>
    </source>
</evidence>
<protein>
    <submittedName>
        <fullName evidence="2">DUF1664 domain protein</fullName>
    </submittedName>
</protein>
<evidence type="ECO:0000313" key="2">
    <source>
        <dbReference type="EMBL" id="EXV00540.1"/>
    </source>
</evidence>